<dbReference type="Gene3D" id="3.30.1370.120">
    <property type="match status" value="1"/>
</dbReference>
<proteinExistence type="predicted"/>
<name>A0A653EAR7_9PSED</name>
<evidence type="ECO:0000313" key="3">
    <source>
        <dbReference type="EMBL" id="VEV99022.1"/>
    </source>
</evidence>
<dbReference type="InterPro" id="IPR005644">
    <property type="entry name" value="NolW-like"/>
</dbReference>
<feature type="domain" description="NolW-like" evidence="2">
    <location>
        <begin position="22"/>
        <end position="80"/>
    </location>
</feature>
<gene>
    <name evidence="3" type="ORF">PMYSY11_3978</name>
</gene>
<organism evidence="3">
    <name type="scientific">Pseudomonas marincola</name>
    <dbReference type="NCBI Taxonomy" id="437900"/>
    <lineage>
        <taxon>Bacteria</taxon>
        <taxon>Pseudomonadati</taxon>
        <taxon>Pseudomonadota</taxon>
        <taxon>Gammaproteobacteria</taxon>
        <taxon>Pseudomonadales</taxon>
        <taxon>Pseudomonadaceae</taxon>
        <taxon>Pseudomonas</taxon>
    </lineage>
</organism>
<protein>
    <submittedName>
        <fullName evidence="3">Secretin</fullName>
    </submittedName>
</protein>
<keyword evidence="1" id="KW-0732">Signal</keyword>
<evidence type="ECO:0000259" key="2">
    <source>
        <dbReference type="Pfam" id="PF03958"/>
    </source>
</evidence>
<dbReference type="EMBL" id="LR215729">
    <property type="protein sequence ID" value="VEV99022.1"/>
    <property type="molecule type" value="Genomic_DNA"/>
</dbReference>
<dbReference type="Pfam" id="PF03958">
    <property type="entry name" value="Secretin_N"/>
    <property type="match status" value="1"/>
</dbReference>
<feature type="chain" id="PRO_5025014396" evidence="1">
    <location>
        <begin position="21"/>
        <end position="269"/>
    </location>
</feature>
<reference evidence="3" key="1">
    <citation type="submission" date="2019-02" db="EMBL/GenBank/DDBJ databases">
        <authorList>
            <consortium name="Genoscope - CEA"/>
            <person name="William W."/>
        </authorList>
    </citation>
    <scope>NUCLEOTIDE SEQUENCE [LARGE SCALE GENOMIC DNA]</scope>
    <source>
        <strain evidence="3">YSy11</strain>
    </source>
</reference>
<feature type="signal peptide" evidence="1">
    <location>
        <begin position="1"/>
        <end position="20"/>
    </location>
</feature>
<sequence length="269" mass="29300">MKVPAMLFAALLTTSAVCNADTEVLTLNYRTADDVIQVVQSVLGNQGKVSPYGNQLIINASPDKIDEVRNMLAQIDTQPRRLLISVASSDSSYQSQNGYQANGTISGNGVEAQIGRGEINGRDQVRIINRSTQSRGGGTQQVQATEGYPALIQVGQSVPLTTYGRDQYGNPYNNTQYRDVTQGFYVTATLVGDRVNLAISSNQDRVNSNDRRLIDVQSTSTRLSGRVGEWIQLGGTNQQNMANQQGYAQRYSTQGRDDASLQVKVDVLD</sequence>
<accession>A0A653EAR7</accession>
<evidence type="ECO:0000256" key="1">
    <source>
        <dbReference type="SAM" id="SignalP"/>
    </source>
</evidence>
<dbReference type="AlphaFoldDB" id="A0A653EAR7"/>
<dbReference type="InterPro" id="IPR038591">
    <property type="entry name" value="NolW-like_sf"/>
</dbReference>